<keyword evidence="4" id="KW-0274">FAD</keyword>
<dbReference type="Pfam" id="PF00441">
    <property type="entry name" value="Acyl-CoA_dh_1"/>
    <property type="match status" value="1"/>
</dbReference>
<dbReference type="EMBL" id="JAFFZE010000009">
    <property type="protein sequence ID" value="MCT2583524.1"/>
    <property type="molecule type" value="Genomic_DNA"/>
</dbReference>
<keyword evidence="5" id="KW-0560">Oxidoreductase</keyword>
<dbReference type="CDD" id="cd00567">
    <property type="entry name" value="ACAD"/>
    <property type="match status" value="1"/>
</dbReference>
<dbReference type="InterPro" id="IPR037069">
    <property type="entry name" value="AcylCoA_DH/ox_N_sf"/>
</dbReference>
<dbReference type="Proteomes" id="UP001156441">
    <property type="component" value="Unassembled WGS sequence"/>
</dbReference>
<dbReference type="SUPFAM" id="SSF56645">
    <property type="entry name" value="Acyl-CoA dehydrogenase NM domain-like"/>
    <property type="match status" value="1"/>
</dbReference>
<reference evidence="8 9" key="1">
    <citation type="submission" date="2021-02" db="EMBL/GenBank/DDBJ databases">
        <title>Actinophytocola xerophila sp. nov., isolated from soil of cotton cropping field.</title>
        <authorList>
            <person name="Huang R."/>
            <person name="Chen X."/>
            <person name="Ge X."/>
            <person name="Liu W."/>
        </authorList>
    </citation>
    <scope>NUCLEOTIDE SEQUENCE [LARGE SCALE GENOMIC DNA]</scope>
    <source>
        <strain evidence="8 9">S1-96</strain>
    </source>
</reference>
<dbReference type="InterPro" id="IPR036250">
    <property type="entry name" value="AcylCo_DH-like_C"/>
</dbReference>
<evidence type="ECO:0000256" key="5">
    <source>
        <dbReference type="ARBA" id="ARBA00023002"/>
    </source>
</evidence>
<evidence type="ECO:0000259" key="7">
    <source>
        <dbReference type="Pfam" id="PF02771"/>
    </source>
</evidence>
<gene>
    <name evidence="8" type="ORF">JT362_10385</name>
</gene>
<keyword evidence="9" id="KW-1185">Reference proteome</keyword>
<sequence length="369" mass="38412">MSADPFRWTPEHEEFRAVLRKLTESRTPLACAPAPASADQRERELWRAWADELGLPGLVVPESHGGAGFSRLELAIAAEELGRAVAGGPLFASAVLATEALLATGPDAAAAEILPALAGGTSVAALAVVEESHRWAAADVRTRVGDGRLTGVKHAVLGAADADVLVVAAREDAGVSLFLVEPGTGVEIVPLAVLDPSRPAARVDLTGAPARRIGVAGEGWPAVERALEAGAVFLAAEQVGGSRALLDAAVEHANTRVQFGRPVGQFQGVKHRLADMAVRTELAAAAATWAAWQEPGTDTARLGAAVARAHCADAYLETALDAIGVHGGMAITWEHHAHRYLRRARADLAVLPGPAEQRRLLETMIGTGV</sequence>
<evidence type="ECO:0000256" key="3">
    <source>
        <dbReference type="ARBA" id="ARBA00022630"/>
    </source>
</evidence>
<evidence type="ECO:0000256" key="1">
    <source>
        <dbReference type="ARBA" id="ARBA00001974"/>
    </source>
</evidence>
<evidence type="ECO:0000256" key="4">
    <source>
        <dbReference type="ARBA" id="ARBA00022827"/>
    </source>
</evidence>
<dbReference type="InterPro" id="IPR009100">
    <property type="entry name" value="AcylCoA_DH/oxidase_NM_dom_sf"/>
</dbReference>
<dbReference type="Gene3D" id="1.10.540.10">
    <property type="entry name" value="Acyl-CoA dehydrogenase/oxidase, N-terminal domain"/>
    <property type="match status" value="1"/>
</dbReference>
<comment type="similarity">
    <text evidence="2">Belongs to the acyl-CoA dehydrogenase family.</text>
</comment>
<dbReference type="SUPFAM" id="SSF47203">
    <property type="entry name" value="Acyl-CoA dehydrogenase C-terminal domain-like"/>
    <property type="match status" value="1"/>
</dbReference>
<dbReference type="RefSeq" id="WP_260190891.1">
    <property type="nucleotide sequence ID" value="NZ_JAFFZE010000009.1"/>
</dbReference>
<evidence type="ECO:0000256" key="2">
    <source>
        <dbReference type="ARBA" id="ARBA00009347"/>
    </source>
</evidence>
<keyword evidence="3" id="KW-0285">Flavoprotein</keyword>
<evidence type="ECO:0000259" key="6">
    <source>
        <dbReference type="Pfam" id="PF00441"/>
    </source>
</evidence>
<name>A0ABT2J8B4_9PSEU</name>
<evidence type="ECO:0000313" key="8">
    <source>
        <dbReference type="EMBL" id="MCT2583524.1"/>
    </source>
</evidence>
<evidence type="ECO:0000313" key="9">
    <source>
        <dbReference type="Proteomes" id="UP001156441"/>
    </source>
</evidence>
<accession>A0ABT2J8B4</accession>
<dbReference type="InterPro" id="IPR046373">
    <property type="entry name" value="Acyl-CoA_Oxase/DH_mid-dom_sf"/>
</dbReference>
<protein>
    <submittedName>
        <fullName evidence="8">Acyl-CoA/acyl-ACP dehydrogenase</fullName>
    </submittedName>
</protein>
<comment type="cofactor">
    <cofactor evidence="1">
        <name>FAD</name>
        <dbReference type="ChEBI" id="CHEBI:57692"/>
    </cofactor>
</comment>
<dbReference type="PANTHER" id="PTHR43884">
    <property type="entry name" value="ACYL-COA DEHYDROGENASE"/>
    <property type="match status" value="1"/>
</dbReference>
<feature type="domain" description="Acyl-CoA dehydrogenase/oxidase N-terminal" evidence="7">
    <location>
        <begin position="9"/>
        <end position="120"/>
    </location>
</feature>
<proteinExistence type="inferred from homology"/>
<organism evidence="8 9">
    <name type="scientific">Actinophytocola gossypii</name>
    <dbReference type="NCBI Taxonomy" id="2812003"/>
    <lineage>
        <taxon>Bacteria</taxon>
        <taxon>Bacillati</taxon>
        <taxon>Actinomycetota</taxon>
        <taxon>Actinomycetes</taxon>
        <taxon>Pseudonocardiales</taxon>
        <taxon>Pseudonocardiaceae</taxon>
    </lineage>
</organism>
<dbReference type="InterPro" id="IPR009075">
    <property type="entry name" value="AcylCo_DH/oxidase_C"/>
</dbReference>
<feature type="domain" description="Acyl-CoA dehydrogenase/oxidase C-terminal" evidence="6">
    <location>
        <begin position="217"/>
        <end position="347"/>
    </location>
</feature>
<dbReference type="Pfam" id="PF02771">
    <property type="entry name" value="Acyl-CoA_dh_N"/>
    <property type="match status" value="1"/>
</dbReference>
<dbReference type="Gene3D" id="2.40.110.10">
    <property type="entry name" value="Butyryl-CoA Dehydrogenase, subunit A, domain 2"/>
    <property type="match status" value="1"/>
</dbReference>
<dbReference type="InterPro" id="IPR013786">
    <property type="entry name" value="AcylCoA_DH/ox_N"/>
</dbReference>
<comment type="caution">
    <text evidence="8">The sequence shown here is derived from an EMBL/GenBank/DDBJ whole genome shotgun (WGS) entry which is preliminary data.</text>
</comment>
<dbReference type="PANTHER" id="PTHR43884:SF20">
    <property type="entry name" value="ACYL-COA DEHYDROGENASE FADE28"/>
    <property type="match status" value="1"/>
</dbReference>
<dbReference type="Gene3D" id="1.20.140.10">
    <property type="entry name" value="Butyryl-CoA Dehydrogenase, subunit A, domain 3"/>
    <property type="match status" value="1"/>
</dbReference>